<dbReference type="SUPFAM" id="SSF56801">
    <property type="entry name" value="Acetyl-CoA synthetase-like"/>
    <property type="match status" value="1"/>
</dbReference>
<reference evidence="3 4" key="1">
    <citation type="submission" date="2020-07" db="EMBL/GenBank/DDBJ databases">
        <title>Halomonas sp. QX-2 draft genome sequence.</title>
        <authorList>
            <person name="Qiu X."/>
        </authorList>
    </citation>
    <scope>NUCLEOTIDE SEQUENCE [LARGE SCALE GENOMIC DNA]</scope>
    <source>
        <strain evidence="3 4">QX-2</strain>
    </source>
</reference>
<name>A0A7Z0NAZ1_9GAMM</name>
<dbReference type="InterPro" id="IPR050237">
    <property type="entry name" value="ATP-dep_AMP-bd_enzyme"/>
</dbReference>
<dbReference type="InterPro" id="IPR020845">
    <property type="entry name" value="AMP-binding_CS"/>
</dbReference>
<dbReference type="Gene3D" id="3.40.50.12780">
    <property type="entry name" value="N-terminal domain of ligase-like"/>
    <property type="match status" value="1"/>
</dbReference>
<comment type="caution">
    <text evidence="3">The sequence shown here is derived from an EMBL/GenBank/DDBJ whole genome shotgun (WGS) entry which is preliminary data.</text>
</comment>
<sequence length="550" mass="60952">MPSVTPKILPSAASATNPALMIGDLLEAGVRMACDNQIVYRDQSRHSYERFRERVHQLAHTLTSQGVQAGDVVAVLDWDSHRYLECFFAIPMIGAVLHTVNVRLAPEQILYTMDHAEDVFVIVHEEFVPLLDPLADKLPQVRGYLLCQETPQTVDTTLPLVGEFEALLSQQPTHYDFPTFDENAVATLFYTTGTTGNPKGVFFTHRQLVLHTLNESSAFQAPGFELLNRDKVYMPITPMFHVHAWGVPYTATLMGATQVYPGRYEPEMLVKLLVSEKVDFSHCVPTLLNMVVSAEAIVSKQVDLSGWKVLVGGSALTQSLASKAWALGIDTRSAYGMSETCPLLTADILPKDIGEADFEAQLPWRCKAGLPIPLVKLQVVDANGEPLPNDGKSVGEVRVQAPWLTQAYYKEEKRSAELWRNGWLHTGDVGSLDERGFLTISDRIKDVIKTGGEWLSSLELESYISQCPGIAEVAVIGVTDEKWGERPAALAVPVDLNNPPTTETVQAFLEQFVAQGKLNRWGIPSMIRFVDEIPKTSVGKLDKKRIRTEI</sequence>
<evidence type="ECO:0000313" key="3">
    <source>
        <dbReference type="EMBL" id="NYT74718.1"/>
    </source>
</evidence>
<dbReference type="NCBIfam" id="NF004837">
    <property type="entry name" value="PRK06187.1"/>
    <property type="match status" value="1"/>
</dbReference>
<feature type="domain" description="AMP-dependent synthetase/ligase" evidence="1">
    <location>
        <begin position="30"/>
        <end position="409"/>
    </location>
</feature>
<protein>
    <submittedName>
        <fullName evidence="3">Fatty acid--CoA ligase</fullName>
    </submittedName>
</protein>
<gene>
    <name evidence="3" type="ORF">HZU72_20200</name>
</gene>
<dbReference type="RefSeq" id="WP_180095318.1">
    <property type="nucleotide sequence ID" value="NZ_CAXAZJ010000004.1"/>
</dbReference>
<proteinExistence type="predicted"/>
<dbReference type="EMBL" id="JACCGK010000021">
    <property type="protein sequence ID" value="NYT74718.1"/>
    <property type="molecule type" value="Genomic_DNA"/>
</dbReference>
<keyword evidence="3" id="KW-0436">Ligase</keyword>
<dbReference type="Pfam" id="PF00501">
    <property type="entry name" value="AMP-binding"/>
    <property type="match status" value="1"/>
</dbReference>
<dbReference type="Pfam" id="PF13193">
    <property type="entry name" value="AMP-binding_C"/>
    <property type="match status" value="1"/>
</dbReference>
<feature type="domain" description="AMP-binding enzyme C-terminal" evidence="2">
    <location>
        <begin position="459"/>
        <end position="540"/>
    </location>
</feature>
<dbReference type="PANTHER" id="PTHR43767">
    <property type="entry name" value="LONG-CHAIN-FATTY-ACID--COA LIGASE"/>
    <property type="match status" value="1"/>
</dbReference>
<evidence type="ECO:0000259" key="2">
    <source>
        <dbReference type="Pfam" id="PF13193"/>
    </source>
</evidence>
<dbReference type="AlphaFoldDB" id="A0A7Z0NAZ1"/>
<dbReference type="InterPro" id="IPR025110">
    <property type="entry name" value="AMP-bd_C"/>
</dbReference>
<dbReference type="InterPro" id="IPR045851">
    <property type="entry name" value="AMP-bd_C_sf"/>
</dbReference>
<dbReference type="Gene3D" id="3.30.300.30">
    <property type="match status" value="1"/>
</dbReference>
<dbReference type="GO" id="GO:0016877">
    <property type="term" value="F:ligase activity, forming carbon-sulfur bonds"/>
    <property type="evidence" value="ECO:0007669"/>
    <property type="project" value="UniProtKB-ARBA"/>
</dbReference>
<accession>A0A7Z0NAZ1</accession>
<evidence type="ECO:0000313" key="4">
    <source>
        <dbReference type="Proteomes" id="UP000520876"/>
    </source>
</evidence>
<dbReference type="InterPro" id="IPR042099">
    <property type="entry name" value="ANL_N_sf"/>
</dbReference>
<dbReference type="InterPro" id="IPR000873">
    <property type="entry name" value="AMP-dep_synth/lig_dom"/>
</dbReference>
<organism evidence="3 4">
    <name type="scientific">Vreelandella sedimenti</name>
    <dbReference type="NCBI Taxonomy" id="2729618"/>
    <lineage>
        <taxon>Bacteria</taxon>
        <taxon>Pseudomonadati</taxon>
        <taxon>Pseudomonadota</taxon>
        <taxon>Gammaproteobacteria</taxon>
        <taxon>Oceanospirillales</taxon>
        <taxon>Halomonadaceae</taxon>
        <taxon>Vreelandella</taxon>
    </lineage>
</organism>
<dbReference type="Proteomes" id="UP000520876">
    <property type="component" value="Unassembled WGS sequence"/>
</dbReference>
<evidence type="ECO:0000259" key="1">
    <source>
        <dbReference type="Pfam" id="PF00501"/>
    </source>
</evidence>
<dbReference type="PANTHER" id="PTHR43767:SF11">
    <property type="entry name" value="MEDIUM-CHAIN-FATTY-ACID--COA LIGASE"/>
    <property type="match status" value="1"/>
</dbReference>
<dbReference type="PROSITE" id="PS00455">
    <property type="entry name" value="AMP_BINDING"/>
    <property type="match status" value="1"/>
</dbReference>
<keyword evidence="4" id="KW-1185">Reference proteome</keyword>
<dbReference type="CDD" id="cd12119">
    <property type="entry name" value="ttLC_FACS_AlkK_like"/>
    <property type="match status" value="1"/>
</dbReference>